<dbReference type="EC" id="6.1.1.5" evidence="2"/>
<sequence>MDDVSEGKDFSFPKQEEKILEWWTEVKAFETQLEKTKDLPEYIFYDGPPFATGLPHYGHILAGTIKDIVTRYQTMTGHHVTRRFGWDCHGLPVEHEIDVKLGIKTREDVIKMGIGNYNEECRSIVTRYVGEWEKVITRTGRWIDFKNDYKTMDLNFMESVWWVFSQLFKKNLVYRGFKVMPYSTGCKTPLSNFEANSNYKEVPDPEIMVTFPIIDDQEGAAFVAWTTTPWTLPSNLALCVNSNLVYVKVKSKSNGKIYVVAESRLSELPVEKAKKGTPNGAVDDKSKGKTKSSVVAYEVLDKFPGSSLVGKKYVPLFDYFKEFSDVAFRVVADDYVTSDSGTGIVHCAPAFGEDDYRVCLENQIINKGENLVMAVDDDGCFTERITDFSGRYVKEADKDIIQAVKARIVECYMIITQGQMRKINNDSFLLWMVHRTRAGWSRLEALHIHIHFVGDLIPLLSTEQFPVGTLFFLISCAKDVNALLIFIIFSGIKFVAVEKLKDQLLENNEKTKWVPAFVKEKRFHNWLENARDWAISRSRFWGTPLPIWISEDGVDIEVIGSVEELEKRSGVKVTDLHRHKIDHITIPSPRGEKFGVLHRVEDVFDCWFESGSMPYAYIHYPFENEEFFQKNFPGHFVAEGLDQTRGWFVSLLFSSFIYFHFDIISETCNKCIHSCLFMFETKNGRFYTLMVLSTALFEKPAFRNLICNGLVLAEDGKKMSKRLKNYPSPMEVIDDYGADALRLYIINSPVVRAEPLRFKKDGVYGVVKDVFLPWYNAYRFLVQNAKRLEVEGLPPLVPHDPAILLNSANVLDQWINSATQSLVHFVRQEMDAYRLYTVVPYLLKFIDNLTNIYVRFNRKRLKGRTGEEDCRIALSTLYHVLLTSCKAMAPFTPFFTEVLYRNLRKVSNGSEESIHFCSFPQVEGKGGSRIEQSVNRMMTIIDLARNIRERHNKPLKTPLREMIVVHPDAEFLNDIAGKLKEYVLEELNVKSVVPCNDPLLYASLRAEPDFSVLGKRLGKSMRVVAEAVKAMSQEEILAFEKSGEITIATHCLKLSDIKIVRGFKRPDGVSEDQMDASGDGDVLVILDLRPDDSLFEAGFAREVVNRIQKLRKKSALEPTDIVEVYFKSLDEDKSVTAQILKSQEAYIKEAIGSPLLDSTLTPEHAVMIAEETYHNISNCNFQITLSRPALAFNNKAILDLYSGNAKHAEALKVYLLSRDHFNLKTEFLVGINQIKVDCIENQPDVDVVLGEHVFLTVGDYYSQTTNNNS</sequence>
<dbReference type="Pfam" id="PF08264">
    <property type="entry name" value="Anticodon_1"/>
    <property type="match status" value="1"/>
</dbReference>
<dbReference type="InterPro" id="IPR033709">
    <property type="entry name" value="Anticodon_Ile_ABEc"/>
</dbReference>
<keyword evidence="7 10" id="KW-0030">Aminoacyl-tRNA synthetase</keyword>
<dbReference type="SUPFAM" id="SSF50677">
    <property type="entry name" value="ValRS/IleRS/LeuRS editing domain"/>
    <property type="match status" value="1"/>
</dbReference>
<dbReference type="GO" id="GO:0048608">
    <property type="term" value="P:reproductive structure development"/>
    <property type="evidence" value="ECO:0007669"/>
    <property type="project" value="UniProtKB-ARBA"/>
</dbReference>
<dbReference type="Gene3D" id="3.90.740.10">
    <property type="entry name" value="Valyl/Leucyl/Isoleucyl-tRNA synthetase, editing domain"/>
    <property type="match status" value="1"/>
</dbReference>
<comment type="similarity">
    <text evidence="1 10">Belongs to the class-I aminoacyl-tRNA synthetase family.</text>
</comment>
<dbReference type="PANTHER" id="PTHR42780">
    <property type="entry name" value="SOLEUCYL-TRNA SYNTHETASE"/>
    <property type="match status" value="1"/>
</dbReference>
<evidence type="ECO:0000256" key="3">
    <source>
        <dbReference type="ARBA" id="ARBA00022598"/>
    </source>
</evidence>
<dbReference type="InterPro" id="IPR023586">
    <property type="entry name" value="Ile-tRNA-ligase_type2"/>
</dbReference>
<comment type="caution">
    <text evidence="13">The sequence shown here is derived from an EMBL/GenBank/DDBJ whole genome shotgun (WGS) entry which is preliminary data.</text>
</comment>
<dbReference type="Pfam" id="PF19302">
    <property type="entry name" value="DUF5915"/>
    <property type="match status" value="1"/>
</dbReference>
<feature type="domain" description="Aminoacyl-tRNA synthetase class Ia" evidence="11">
    <location>
        <begin position="684"/>
        <end position="754"/>
    </location>
</feature>
<dbReference type="FunFam" id="3.40.50.620:FF:000023">
    <property type="entry name" value="Isoleucyl-tRNA synthetase,cytoplasmic"/>
    <property type="match status" value="1"/>
</dbReference>
<evidence type="ECO:0000256" key="6">
    <source>
        <dbReference type="ARBA" id="ARBA00022917"/>
    </source>
</evidence>
<reference evidence="13 14" key="1">
    <citation type="journal article" date="2017" name="Nat. Commun.">
        <title>Genome assembly with in vitro proximity ligation data and whole-genome triplication in lettuce.</title>
        <authorList>
            <person name="Reyes-Chin-Wo S."/>
            <person name="Wang Z."/>
            <person name="Yang X."/>
            <person name="Kozik A."/>
            <person name="Arikit S."/>
            <person name="Song C."/>
            <person name="Xia L."/>
            <person name="Froenicke L."/>
            <person name="Lavelle D.O."/>
            <person name="Truco M.J."/>
            <person name="Xia R."/>
            <person name="Zhu S."/>
            <person name="Xu C."/>
            <person name="Xu H."/>
            <person name="Xu X."/>
            <person name="Cox K."/>
            <person name="Korf I."/>
            <person name="Meyers B.C."/>
            <person name="Michelmore R.W."/>
        </authorList>
    </citation>
    <scope>NUCLEOTIDE SEQUENCE [LARGE SCALE GENOMIC DNA]</scope>
    <source>
        <strain evidence="14">cv. Salinas</strain>
        <tissue evidence="13">Seedlings</tissue>
    </source>
</reference>
<feature type="domain" description="Methionyl/Valyl/Leucyl/Isoleucyl-tRNA synthetase anticodon-binding" evidence="12">
    <location>
        <begin position="812"/>
        <end position="962"/>
    </location>
</feature>
<dbReference type="GO" id="GO:0006428">
    <property type="term" value="P:isoleucyl-tRNA aminoacylation"/>
    <property type="evidence" value="ECO:0000318"/>
    <property type="project" value="GO_Central"/>
</dbReference>
<dbReference type="InterPro" id="IPR009080">
    <property type="entry name" value="tRNAsynth_Ia_anticodon-bd"/>
</dbReference>
<evidence type="ECO:0000256" key="7">
    <source>
        <dbReference type="ARBA" id="ARBA00023146"/>
    </source>
</evidence>
<dbReference type="GO" id="GO:0002161">
    <property type="term" value="F:aminoacyl-tRNA deacylase activity"/>
    <property type="evidence" value="ECO:0007669"/>
    <property type="project" value="InterPro"/>
</dbReference>
<evidence type="ECO:0000313" key="13">
    <source>
        <dbReference type="EMBL" id="KAJ0208124.1"/>
    </source>
</evidence>
<dbReference type="Gene3D" id="3.40.50.620">
    <property type="entry name" value="HUPs"/>
    <property type="match status" value="3"/>
</dbReference>
<keyword evidence="6 10" id="KW-0648">Protein biosynthesis</keyword>
<dbReference type="InterPro" id="IPR001412">
    <property type="entry name" value="aa-tRNA-synth_I_CS"/>
</dbReference>
<dbReference type="InterPro" id="IPR013155">
    <property type="entry name" value="M/V/L/I-tRNA-synth_anticd-bd"/>
</dbReference>
<dbReference type="GO" id="GO:0000049">
    <property type="term" value="F:tRNA binding"/>
    <property type="evidence" value="ECO:0007669"/>
    <property type="project" value="InterPro"/>
</dbReference>
<feature type="domain" description="Aminoacyl-tRNA synthetase class Ia" evidence="11">
    <location>
        <begin position="18"/>
        <end position="655"/>
    </location>
</feature>
<evidence type="ECO:0000256" key="5">
    <source>
        <dbReference type="ARBA" id="ARBA00022840"/>
    </source>
</evidence>
<proteinExistence type="inferred from homology"/>
<dbReference type="Gene3D" id="1.10.730.10">
    <property type="entry name" value="Isoleucyl-tRNA Synthetase, Domain 1"/>
    <property type="match status" value="1"/>
</dbReference>
<keyword evidence="3 10" id="KW-0436">Ligase</keyword>
<dbReference type="GO" id="GO:0005524">
    <property type="term" value="F:ATP binding"/>
    <property type="evidence" value="ECO:0007669"/>
    <property type="project" value="UniProtKB-KW"/>
</dbReference>
<dbReference type="CDD" id="cd07961">
    <property type="entry name" value="Anticodon_Ia_Ile_ABEc"/>
    <property type="match status" value="1"/>
</dbReference>
<comment type="catalytic activity">
    <reaction evidence="9">
        <text>tRNA(Ile) + L-isoleucine + ATP = L-isoleucyl-tRNA(Ile) + AMP + diphosphate</text>
        <dbReference type="Rhea" id="RHEA:11060"/>
        <dbReference type="Rhea" id="RHEA-COMP:9666"/>
        <dbReference type="Rhea" id="RHEA-COMP:9695"/>
        <dbReference type="ChEBI" id="CHEBI:30616"/>
        <dbReference type="ChEBI" id="CHEBI:33019"/>
        <dbReference type="ChEBI" id="CHEBI:58045"/>
        <dbReference type="ChEBI" id="CHEBI:78442"/>
        <dbReference type="ChEBI" id="CHEBI:78528"/>
        <dbReference type="ChEBI" id="CHEBI:456215"/>
        <dbReference type="EC" id="6.1.1.5"/>
    </reaction>
</comment>
<dbReference type="Proteomes" id="UP000235145">
    <property type="component" value="Unassembled WGS sequence"/>
</dbReference>
<gene>
    <name evidence="13" type="ORF">LSAT_V11C500256360</name>
</gene>
<dbReference type="AlphaFoldDB" id="A0A9R1VMN9"/>
<evidence type="ECO:0000256" key="4">
    <source>
        <dbReference type="ARBA" id="ARBA00022741"/>
    </source>
</evidence>
<dbReference type="SUPFAM" id="SSF47323">
    <property type="entry name" value="Anticodon-binding domain of a subclass of class I aminoacyl-tRNA synthetases"/>
    <property type="match status" value="1"/>
</dbReference>
<dbReference type="CDD" id="cd00818">
    <property type="entry name" value="IleRS_core"/>
    <property type="match status" value="1"/>
</dbReference>
<evidence type="ECO:0000256" key="1">
    <source>
        <dbReference type="ARBA" id="ARBA00005594"/>
    </source>
</evidence>
<evidence type="ECO:0000256" key="2">
    <source>
        <dbReference type="ARBA" id="ARBA00013165"/>
    </source>
</evidence>
<dbReference type="FunFam" id="1.10.730.10:FF:000025">
    <property type="entry name" value="Isoleucine--tRNA ligase cytoplasmic"/>
    <property type="match status" value="1"/>
</dbReference>
<dbReference type="InterPro" id="IPR002300">
    <property type="entry name" value="aa-tRNA-synth_Ia"/>
</dbReference>
<dbReference type="GO" id="GO:0009791">
    <property type="term" value="P:post-embryonic development"/>
    <property type="evidence" value="ECO:0007669"/>
    <property type="project" value="UniProtKB-ARBA"/>
</dbReference>
<evidence type="ECO:0000259" key="11">
    <source>
        <dbReference type="Pfam" id="PF00133"/>
    </source>
</evidence>
<dbReference type="PROSITE" id="PS00178">
    <property type="entry name" value="AA_TRNA_LIGASE_I"/>
    <property type="match status" value="1"/>
</dbReference>
<dbReference type="InterPro" id="IPR014729">
    <property type="entry name" value="Rossmann-like_a/b/a_fold"/>
</dbReference>
<dbReference type="InterPro" id="IPR002301">
    <property type="entry name" value="Ile-tRNA-ligase"/>
</dbReference>
<dbReference type="PRINTS" id="PR00984">
    <property type="entry name" value="TRNASYNTHILE"/>
</dbReference>
<dbReference type="Pfam" id="PF00133">
    <property type="entry name" value="tRNA-synt_1"/>
    <property type="match status" value="2"/>
</dbReference>
<evidence type="ECO:0000256" key="8">
    <source>
        <dbReference type="ARBA" id="ARBA00032665"/>
    </source>
</evidence>
<organism evidence="13 14">
    <name type="scientific">Lactuca sativa</name>
    <name type="common">Garden lettuce</name>
    <dbReference type="NCBI Taxonomy" id="4236"/>
    <lineage>
        <taxon>Eukaryota</taxon>
        <taxon>Viridiplantae</taxon>
        <taxon>Streptophyta</taxon>
        <taxon>Embryophyta</taxon>
        <taxon>Tracheophyta</taxon>
        <taxon>Spermatophyta</taxon>
        <taxon>Magnoliopsida</taxon>
        <taxon>eudicotyledons</taxon>
        <taxon>Gunneridae</taxon>
        <taxon>Pentapetalae</taxon>
        <taxon>asterids</taxon>
        <taxon>campanulids</taxon>
        <taxon>Asterales</taxon>
        <taxon>Asteraceae</taxon>
        <taxon>Cichorioideae</taxon>
        <taxon>Cichorieae</taxon>
        <taxon>Lactucinae</taxon>
        <taxon>Lactuca</taxon>
    </lineage>
</organism>
<evidence type="ECO:0000256" key="10">
    <source>
        <dbReference type="RuleBase" id="RU363035"/>
    </source>
</evidence>
<dbReference type="EMBL" id="NBSK02000005">
    <property type="protein sequence ID" value="KAJ0208124.1"/>
    <property type="molecule type" value="Genomic_DNA"/>
</dbReference>
<name>A0A9R1VMN9_LACSA</name>
<dbReference type="PANTHER" id="PTHR42780:SF1">
    <property type="entry name" value="ISOLEUCINE--TRNA LIGASE, CYTOPLASMIC"/>
    <property type="match status" value="1"/>
</dbReference>
<evidence type="ECO:0000256" key="9">
    <source>
        <dbReference type="ARBA" id="ARBA00048359"/>
    </source>
</evidence>
<evidence type="ECO:0000313" key="14">
    <source>
        <dbReference type="Proteomes" id="UP000235145"/>
    </source>
</evidence>
<dbReference type="SUPFAM" id="SSF52374">
    <property type="entry name" value="Nucleotidylyl transferase"/>
    <property type="match status" value="1"/>
</dbReference>
<dbReference type="InterPro" id="IPR009008">
    <property type="entry name" value="Val/Leu/Ile-tRNA-synth_edit"/>
</dbReference>
<accession>A0A9R1VMN9</accession>
<protein>
    <recommendedName>
        <fullName evidence="2">isoleucine--tRNA ligase</fullName>
        <ecNumber evidence="2">6.1.1.5</ecNumber>
    </recommendedName>
    <alternativeName>
        <fullName evidence="8">Isoleucyl-tRNA synthetase</fullName>
    </alternativeName>
</protein>
<keyword evidence="4 10" id="KW-0547">Nucleotide-binding</keyword>
<dbReference type="GO" id="GO:0004822">
    <property type="term" value="F:isoleucine-tRNA ligase activity"/>
    <property type="evidence" value="ECO:0000318"/>
    <property type="project" value="GO_Central"/>
</dbReference>
<evidence type="ECO:0000259" key="12">
    <source>
        <dbReference type="Pfam" id="PF08264"/>
    </source>
</evidence>
<keyword evidence="14" id="KW-1185">Reference proteome</keyword>
<keyword evidence="5 10" id="KW-0067">ATP-binding</keyword>